<evidence type="ECO:0000256" key="2">
    <source>
        <dbReference type="ARBA" id="ARBA00004651"/>
    </source>
</evidence>
<dbReference type="InterPro" id="IPR011577">
    <property type="entry name" value="Cyt_b561_bac/Ni-Hgenase"/>
</dbReference>
<feature type="transmembrane region" description="Helical" evidence="13">
    <location>
        <begin position="144"/>
        <end position="172"/>
    </location>
</feature>
<keyword evidence="11 13" id="KW-0472">Membrane</keyword>
<evidence type="ECO:0000256" key="7">
    <source>
        <dbReference type="ARBA" id="ARBA00022723"/>
    </source>
</evidence>
<dbReference type="EMBL" id="QFPW01000001">
    <property type="protein sequence ID" value="PZQ52329.1"/>
    <property type="molecule type" value="Genomic_DNA"/>
</dbReference>
<organism evidence="15 16">
    <name type="scientific">Rhodovulum sulfidophilum</name>
    <name type="common">Rhodobacter sulfidophilus</name>
    <dbReference type="NCBI Taxonomy" id="35806"/>
    <lineage>
        <taxon>Bacteria</taxon>
        <taxon>Pseudomonadati</taxon>
        <taxon>Pseudomonadota</taxon>
        <taxon>Alphaproteobacteria</taxon>
        <taxon>Rhodobacterales</taxon>
        <taxon>Paracoccaceae</taxon>
        <taxon>Rhodovulum</taxon>
    </lineage>
</organism>
<evidence type="ECO:0000256" key="8">
    <source>
        <dbReference type="ARBA" id="ARBA00022982"/>
    </source>
</evidence>
<feature type="transmembrane region" description="Helical" evidence="13">
    <location>
        <begin position="95"/>
        <end position="117"/>
    </location>
</feature>
<evidence type="ECO:0000256" key="1">
    <source>
        <dbReference type="ARBA" id="ARBA00001970"/>
    </source>
</evidence>
<dbReference type="AlphaFoldDB" id="A0A2W5NJC2"/>
<evidence type="ECO:0000313" key="16">
    <source>
        <dbReference type="Proteomes" id="UP000249185"/>
    </source>
</evidence>
<comment type="caution">
    <text evidence="15">The sequence shown here is derived from an EMBL/GenBank/DDBJ whole genome shotgun (WGS) entry which is preliminary data.</text>
</comment>
<dbReference type="InterPro" id="IPR016174">
    <property type="entry name" value="Di-haem_cyt_TM"/>
</dbReference>
<keyword evidence="10" id="KW-0408">Iron</keyword>
<keyword evidence="6 13" id="KW-0812">Transmembrane</keyword>
<dbReference type="Pfam" id="PF01292">
    <property type="entry name" value="Ni_hydr_CYTB"/>
    <property type="match status" value="1"/>
</dbReference>
<proteinExistence type="inferred from homology"/>
<comment type="similarity">
    <text evidence="12">Belongs to the cytochrome b561 family.</text>
</comment>
<dbReference type="GO" id="GO:0020037">
    <property type="term" value="F:heme binding"/>
    <property type="evidence" value="ECO:0007669"/>
    <property type="project" value="TreeGrafter"/>
</dbReference>
<evidence type="ECO:0000256" key="3">
    <source>
        <dbReference type="ARBA" id="ARBA00022448"/>
    </source>
</evidence>
<accession>A0A2W5NJC2</accession>
<evidence type="ECO:0000313" key="15">
    <source>
        <dbReference type="EMBL" id="PZQ52329.1"/>
    </source>
</evidence>
<sequence>MRARNSGASWGWVARALHWSMAGLILFQIGLGVAMVYGVADPLRQFALYQTHKSWGFVLFALALIRIAWWWIGGPRPGLGALPRWRRRLAEGVQALFYALMLWMPVSGWISASAAPVQDVLGIPNMVFGWFALPDPWVPGDARIAGLAGTAHLLGAVLLGLALGAHVAGALGHARDGILARMTFGK</sequence>
<dbReference type="SUPFAM" id="SSF81342">
    <property type="entry name" value="Transmembrane di-heme cytochromes"/>
    <property type="match status" value="1"/>
</dbReference>
<evidence type="ECO:0000256" key="10">
    <source>
        <dbReference type="ARBA" id="ARBA00023004"/>
    </source>
</evidence>
<dbReference type="GO" id="GO:0005886">
    <property type="term" value="C:plasma membrane"/>
    <property type="evidence" value="ECO:0007669"/>
    <property type="project" value="UniProtKB-SubCell"/>
</dbReference>
<evidence type="ECO:0000256" key="12">
    <source>
        <dbReference type="ARBA" id="ARBA00037975"/>
    </source>
</evidence>
<feature type="transmembrane region" description="Helical" evidence="13">
    <location>
        <begin position="21"/>
        <end position="40"/>
    </location>
</feature>
<dbReference type="InterPro" id="IPR052168">
    <property type="entry name" value="Cytochrome_b561_oxidase"/>
</dbReference>
<evidence type="ECO:0000256" key="6">
    <source>
        <dbReference type="ARBA" id="ARBA00022692"/>
    </source>
</evidence>
<dbReference type="PANTHER" id="PTHR30529:SF1">
    <property type="entry name" value="CYTOCHROME B561 HOMOLOG 2"/>
    <property type="match status" value="1"/>
</dbReference>
<keyword evidence="8" id="KW-0249">Electron transport</keyword>
<gene>
    <name evidence="15" type="ORF">DI556_01330</name>
</gene>
<feature type="domain" description="Cytochrome b561 bacterial/Ni-hydrogenase" evidence="14">
    <location>
        <begin position="10"/>
        <end position="185"/>
    </location>
</feature>
<evidence type="ECO:0000256" key="13">
    <source>
        <dbReference type="SAM" id="Phobius"/>
    </source>
</evidence>
<keyword evidence="5" id="KW-0349">Heme</keyword>
<dbReference type="Gene3D" id="1.20.950.20">
    <property type="entry name" value="Transmembrane di-heme cytochromes, Chain C"/>
    <property type="match status" value="1"/>
</dbReference>
<comment type="subcellular location">
    <subcellularLocation>
        <location evidence="2">Cell membrane</location>
        <topology evidence="2">Multi-pass membrane protein</topology>
    </subcellularLocation>
</comment>
<protein>
    <submittedName>
        <fullName evidence="15">Cytochrome B</fullName>
    </submittedName>
</protein>
<dbReference type="GO" id="GO:0022904">
    <property type="term" value="P:respiratory electron transport chain"/>
    <property type="evidence" value="ECO:0007669"/>
    <property type="project" value="InterPro"/>
</dbReference>
<name>A0A2W5NJC2_RHOSU</name>
<evidence type="ECO:0000256" key="9">
    <source>
        <dbReference type="ARBA" id="ARBA00022989"/>
    </source>
</evidence>
<evidence type="ECO:0000259" key="14">
    <source>
        <dbReference type="Pfam" id="PF01292"/>
    </source>
</evidence>
<evidence type="ECO:0000256" key="11">
    <source>
        <dbReference type="ARBA" id="ARBA00023136"/>
    </source>
</evidence>
<keyword evidence="3" id="KW-0813">Transport</keyword>
<reference evidence="15 16" key="1">
    <citation type="submission" date="2017-08" db="EMBL/GenBank/DDBJ databases">
        <title>Infants hospitalized years apart are colonized by the same room-sourced microbial strains.</title>
        <authorList>
            <person name="Brooks B."/>
            <person name="Olm M.R."/>
            <person name="Firek B.A."/>
            <person name="Baker R."/>
            <person name="Thomas B.C."/>
            <person name="Morowitz M.J."/>
            <person name="Banfield J.F."/>
        </authorList>
    </citation>
    <scope>NUCLEOTIDE SEQUENCE [LARGE SCALE GENOMIC DNA]</scope>
    <source>
        <strain evidence="15">S2_005_002_R2_34</strain>
    </source>
</reference>
<dbReference type="Proteomes" id="UP000249185">
    <property type="component" value="Unassembled WGS sequence"/>
</dbReference>
<keyword evidence="4" id="KW-1003">Cell membrane</keyword>
<evidence type="ECO:0000256" key="4">
    <source>
        <dbReference type="ARBA" id="ARBA00022475"/>
    </source>
</evidence>
<dbReference type="GO" id="GO:0009055">
    <property type="term" value="F:electron transfer activity"/>
    <property type="evidence" value="ECO:0007669"/>
    <property type="project" value="InterPro"/>
</dbReference>
<keyword evidence="7" id="KW-0479">Metal-binding</keyword>
<dbReference type="PANTHER" id="PTHR30529">
    <property type="entry name" value="CYTOCHROME B561"/>
    <property type="match status" value="1"/>
</dbReference>
<keyword evidence="9 13" id="KW-1133">Transmembrane helix</keyword>
<dbReference type="GO" id="GO:0046872">
    <property type="term" value="F:metal ion binding"/>
    <property type="evidence" value="ECO:0007669"/>
    <property type="project" value="UniProtKB-KW"/>
</dbReference>
<feature type="transmembrane region" description="Helical" evidence="13">
    <location>
        <begin position="55"/>
        <end position="74"/>
    </location>
</feature>
<comment type="cofactor">
    <cofactor evidence="1">
        <name>heme b</name>
        <dbReference type="ChEBI" id="CHEBI:60344"/>
    </cofactor>
</comment>
<evidence type="ECO:0000256" key="5">
    <source>
        <dbReference type="ARBA" id="ARBA00022617"/>
    </source>
</evidence>